<keyword evidence="1" id="KW-0547">Nucleotide-binding</keyword>
<dbReference type="GO" id="GO:0005524">
    <property type="term" value="F:ATP binding"/>
    <property type="evidence" value="ECO:0007669"/>
    <property type="project" value="UniProtKB-KW"/>
</dbReference>
<accession>K9E285</accession>
<dbReference type="EMBL" id="AGZI01000013">
    <property type="protein sequence ID" value="EKU83560.1"/>
    <property type="molecule type" value="Genomic_DNA"/>
</dbReference>
<dbReference type="PANTHER" id="PTHR33540">
    <property type="entry name" value="TRNA THREONYLCARBAMOYLADENOSINE BIOSYNTHESIS PROTEIN TSAE"/>
    <property type="match status" value="1"/>
</dbReference>
<dbReference type="InterPro" id="IPR002575">
    <property type="entry name" value="Aminoglycoside_PTrfase"/>
</dbReference>
<dbReference type="Gene3D" id="3.30.200.20">
    <property type="entry name" value="Phosphorylase Kinase, domain 1"/>
    <property type="match status" value="1"/>
</dbReference>
<keyword evidence="5" id="KW-1185">Reference proteome</keyword>
<evidence type="ECO:0000313" key="4">
    <source>
        <dbReference type="EMBL" id="EKU83560.1"/>
    </source>
</evidence>
<organism evidence="4 5">
    <name type="scientific">Massilia timonae CCUG 45783</name>
    <dbReference type="NCBI Taxonomy" id="883126"/>
    <lineage>
        <taxon>Bacteria</taxon>
        <taxon>Pseudomonadati</taxon>
        <taxon>Pseudomonadota</taxon>
        <taxon>Betaproteobacteria</taxon>
        <taxon>Burkholderiales</taxon>
        <taxon>Oxalobacteraceae</taxon>
        <taxon>Telluria group</taxon>
        <taxon>Massilia</taxon>
    </lineage>
</organism>
<reference evidence="4 5" key="1">
    <citation type="submission" date="2012-09" db="EMBL/GenBank/DDBJ databases">
        <title>The Genome Sequence of Massilia timonae CCUG 45783.</title>
        <authorList>
            <consortium name="The Broad Institute Genome Sequencing Platform"/>
            <person name="Earl A."/>
            <person name="Ward D."/>
            <person name="Feldgarden M."/>
            <person name="Gevers D."/>
            <person name="Huys G."/>
            <person name="Walker B."/>
            <person name="Young S.K."/>
            <person name="Zeng Q."/>
            <person name="Gargeya S."/>
            <person name="Fitzgerald M."/>
            <person name="Haas B."/>
            <person name="Abouelleil A."/>
            <person name="Alvarado L."/>
            <person name="Arachchi H.M."/>
            <person name="Berlin A.M."/>
            <person name="Chapman S.B."/>
            <person name="Goldberg J."/>
            <person name="Griggs A."/>
            <person name="Gujja S."/>
            <person name="Hansen M."/>
            <person name="Howarth C."/>
            <person name="Imamovic A."/>
            <person name="Larimer J."/>
            <person name="McCowen C."/>
            <person name="Montmayeur A."/>
            <person name="Murphy C."/>
            <person name="Neiman D."/>
            <person name="Pearson M."/>
            <person name="Priest M."/>
            <person name="Roberts A."/>
            <person name="Saif S."/>
            <person name="Shea T."/>
            <person name="Sisk P."/>
            <person name="Sykes S."/>
            <person name="Wortman J."/>
            <person name="Nusbaum C."/>
            <person name="Birren B."/>
        </authorList>
    </citation>
    <scope>NUCLEOTIDE SEQUENCE [LARGE SCALE GENOMIC DNA]</scope>
    <source>
        <strain evidence="4 5">CCUG 45783</strain>
    </source>
</reference>
<dbReference type="RefSeq" id="WP_005664804.1">
    <property type="nucleotide sequence ID" value="NZ_JH992922.1"/>
</dbReference>
<proteinExistence type="predicted"/>
<feature type="domain" description="Aminoglycoside phosphotransferase" evidence="3">
    <location>
        <begin position="40"/>
        <end position="265"/>
    </location>
</feature>
<dbReference type="PANTHER" id="PTHR33540:SF1">
    <property type="entry name" value="N-ACETYLMURAMATE_N-ACETYLGLUCOSAMINE KINASE"/>
    <property type="match status" value="1"/>
</dbReference>
<dbReference type="eggNOG" id="COG3178">
    <property type="taxonomic scope" value="Bacteria"/>
</dbReference>
<keyword evidence="2" id="KW-0067">ATP-binding</keyword>
<dbReference type="InterPro" id="IPR011009">
    <property type="entry name" value="Kinase-like_dom_sf"/>
</dbReference>
<dbReference type="Proteomes" id="UP000009874">
    <property type="component" value="Unassembled WGS sequence"/>
</dbReference>
<dbReference type="OrthoDB" id="9809275at2"/>
<dbReference type="AlphaFoldDB" id="K9E285"/>
<name>K9E285_9BURK</name>
<dbReference type="SUPFAM" id="SSF56112">
    <property type="entry name" value="Protein kinase-like (PK-like)"/>
    <property type="match status" value="1"/>
</dbReference>
<gene>
    <name evidence="4" type="ORF">HMPREF9710_01201</name>
</gene>
<dbReference type="Gene3D" id="3.90.1200.10">
    <property type="match status" value="1"/>
</dbReference>
<evidence type="ECO:0000313" key="5">
    <source>
        <dbReference type="Proteomes" id="UP000009874"/>
    </source>
</evidence>
<evidence type="ECO:0000256" key="1">
    <source>
        <dbReference type="ARBA" id="ARBA00022741"/>
    </source>
</evidence>
<dbReference type="Pfam" id="PF01636">
    <property type="entry name" value="APH"/>
    <property type="match status" value="1"/>
</dbReference>
<sequence>MSSLYQNSSTSVSAALATDPRLAQLNDWLASTGLVEVGTGRPASVDASFRRYFRYDVVPAMQDKLGATLVAMDAPPERENVPAFIHVQGLLFDAGVTVPAIAARNVEQGFLLLGDLGTTTYLARLSSDNAAFMYSDAVDALLKFQMASQPGVLPEFDRAFILRELNIFPEWYLNRHLGVTLDDKQQAQLDKVFEAIASNVLAQQQVFMHRDFHSRNLMFLDQGNPGVLDFQDAVYGPVTYDLASLLRDAYIQWDEEIVLDWVVRYWQSAKGAGLPVNPDIDAFYRDFEFMAMQRHLKILGIFCRLNYRDNKSHYMGDLPTVIDYVRKTANRYTELKPLLRLLDALENKAPQVGYTF</sequence>
<dbReference type="PATRIC" id="fig|883126.3.peg.1212"/>
<evidence type="ECO:0000259" key="3">
    <source>
        <dbReference type="Pfam" id="PF01636"/>
    </source>
</evidence>
<dbReference type="STRING" id="47229.LO55_1802"/>
<dbReference type="HOGENOM" id="CLU_021467_1_0_4"/>
<protein>
    <recommendedName>
        <fullName evidence="3">Aminoglycoside phosphotransferase domain-containing protein</fullName>
    </recommendedName>
</protein>
<evidence type="ECO:0000256" key="2">
    <source>
        <dbReference type="ARBA" id="ARBA00022840"/>
    </source>
</evidence>
<comment type="caution">
    <text evidence="4">The sequence shown here is derived from an EMBL/GenBank/DDBJ whole genome shotgun (WGS) entry which is preliminary data.</text>
</comment>